<dbReference type="InterPro" id="IPR001678">
    <property type="entry name" value="MeTrfase_RsmB-F_NOP2_dom"/>
</dbReference>
<accession>A0A137NW67</accession>
<evidence type="ECO:0000313" key="13">
    <source>
        <dbReference type="EMBL" id="KXN67053.1"/>
    </source>
</evidence>
<dbReference type="NCBIfam" id="TIGR00446">
    <property type="entry name" value="nop2p"/>
    <property type="match status" value="1"/>
</dbReference>
<feature type="binding site" evidence="10">
    <location>
        <begin position="279"/>
        <end position="285"/>
    </location>
    <ligand>
        <name>S-adenosyl-L-methionine</name>
        <dbReference type="ChEBI" id="CHEBI:59789"/>
    </ligand>
</feature>
<evidence type="ECO:0000256" key="1">
    <source>
        <dbReference type="ARBA" id="ARBA00004604"/>
    </source>
</evidence>
<evidence type="ECO:0000256" key="9">
    <source>
        <dbReference type="ARBA" id="ARBA00082314"/>
    </source>
</evidence>
<dbReference type="FunFam" id="3.30.70.1170:FF:000001">
    <property type="entry name" value="Ribosomal RNA methyltransferase Nop2"/>
    <property type="match status" value="1"/>
</dbReference>
<keyword evidence="14" id="KW-1185">Reference proteome</keyword>
<evidence type="ECO:0000256" key="2">
    <source>
        <dbReference type="ARBA" id="ARBA00007494"/>
    </source>
</evidence>
<protein>
    <recommendedName>
        <fullName evidence="9">Nucleolar protein 2</fullName>
    </recommendedName>
</protein>
<dbReference type="GO" id="GO:0000463">
    <property type="term" value="P:maturation of LSU-rRNA from tricistronic rRNA transcript (SSU-rRNA, 5.8S rRNA, LSU-rRNA)"/>
    <property type="evidence" value="ECO:0007669"/>
    <property type="project" value="EnsemblFungi"/>
</dbReference>
<dbReference type="GO" id="GO:0009383">
    <property type="term" value="F:rRNA (cytosine-C5-)-methyltransferase activity"/>
    <property type="evidence" value="ECO:0007669"/>
    <property type="project" value="EnsemblFungi"/>
</dbReference>
<dbReference type="Pfam" id="PF22458">
    <property type="entry name" value="RsmF-B_ferredox"/>
    <property type="match status" value="1"/>
</dbReference>
<feature type="active site" description="Nucleophile" evidence="10">
    <location>
        <position position="404"/>
    </location>
</feature>
<keyword evidence="7 10" id="KW-0694">RNA-binding</keyword>
<keyword evidence="4 10" id="KW-0489">Methyltransferase</keyword>
<keyword evidence="5 10" id="KW-0808">Transferase</keyword>
<feature type="compositionally biased region" description="Polar residues" evidence="11">
    <location>
        <begin position="479"/>
        <end position="489"/>
    </location>
</feature>
<dbReference type="InterPro" id="IPR029063">
    <property type="entry name" value="SAM-dependent_MTases_sf"/>
</dbReference>
<dbReference type="InterPro" id="IPR054728">
    <property type="entry name" value="RsmB-like_ferredoxin"/>
</dbReference>
<dbReference type="PRINTS" id="PR02008">
    <property type="entry name" value="RCMTFAMILY"/>
</dbReference>
<keyword evidence="6 10" id="KW-0949">S-adenosyl-L-methionine</keyword>
<dbReference type="Proteomes" id="UP000070444">
    <property type="component" value="Unassembled WGS sequence"/>
</dbReference>
<organism evidence="13 14">
    <name type="scientific">Conidiobolus coronatus (strain ATCC 28846 / CBS 209.66 / NRRL 28638)</name>
    <name type="common">Delacroixia coronata</name>
    <dbReference type="NCBI Taxonomy" id="796925"/>
    <lineage>
        <taxon>Eukaryota</taxon>
        <taxon>Fungi</taxon>
        <taxon>Fungi incertae sedis</taxon>
        <taxon>Zoopagomycota</taxon>
        <taxon>Entomophthoromycotina</taxon>
        <taxon>Entomophthoromycetes</taxon>
        <taxon>Entomophthorales</taxon>
        <taxon>Ancylistaceae</taxon>
        <taxon>Conidiobolus</taxon>
    </lineage>
</organism>
<dbReference type="OrthoDB" id="427002at2759"/>
<feature type="compositionally biased region" description="Basic residues" evidence="11">
    <location>
        <begin position="490"/>
        <end position="499"/>
    </location>
</feature>
<dbReference type="GO" id="GO:1902626">
    <property type="term" value="P:assembly of large subunit precursor of preribosome"/>
    <property type="evidence" value="ECO:0007669"/>
    <property type="project" value="EnsemblFungi"/>
</dbReference>
<feature type="compositionally biased region" description="Basic residues" evidence="11">
    <location>
        <begin position="7"/>
        <end position="16"/>
    </location>
</feature>
<comment type="similarity">
    <text evidence="2 10">Belongs to the class I-like SAM-binding methyltransferase superfamily. RsmB/NOP family.</text>
</comment>
<dbReference type="GO" id="GO:0030687">
    <property type="term" value="C:preribosome, large subunit precursor"/>
    <property type="evidence" value="ECO:0007669"/>
    <property type="project" value="EnsemblFungi"/>
</dbReference>
<name>A0A137NW67_CONC2</name>
<feature type="compositionally biased region" description="Basic and acidic residues" evidence="11">
    <location>
        <begin position="37"/>
        <end position="50"/>
    </location>
</feature>
<comment type="subcellular location">
    <subcellularLocation>
        <location evidence="1">Nucleus</location>
        <location evidence="1">Nucleolus</location>
    </subcellularLocation>
</comment>
<dbReference type="PANTHER" id="PTHR22807">
    <property type="entry name" value="NOP2 YEAST -RELATED NOL1/NOP2/FMU SUN DOMAIN-CONTAINING"/>
    <property type="match status" value="1"/>
</dbReference>
<evidence type="ECO:0000259" key="12">
    <source>
        <dbReference type="PROSITE" id="PS51686"/>
    </source>
</evidence>
<feature type="compositionally biased region" description="Acidic residues" evidence="11">
    <location>
        <begin position="21"/>
        <end position="36"/>
    </location>
</feature>
<dbReference type="PROSITE" id="PS51686">
    <property type="entry name" value="SAM_MT_RSMB_NOP"/>
    <property type="match status" value="1"/>
</dbReference>
<keyword evidence="3" id="KW-0690">Ribosome biogenesis</keyword>
<feature type="binding site" evidence="10">
    <location>
        <position position="303"/>
    </location>
    <ligand>
        <name>S-adenosyl-L-methionine</name>
        <dbReference type="ChEBI" id="CHEBI:59789"/>
    </ligand>
</feature>
<keyword evidence="8" id="KW-0539">Nucleus</keyword>
<dbReference type="GO" id="GO:0003723">
    <property type="term" value="F:RNA binding"/>
    <property type="evidence" value="ECO:0007669"/>
    <property type="project" value="UniProtKB-UniRule"/>
</dbReference>
<dbReference type="InterPro" id="IPR023273">
    <property type="entry name" value="RCMT_NOP2"/>
</dbReference>
<evidence type="ECO:0000256" key="4">
    <source>
        <dbReference type="ARBA" id="ARBA00022603"/>
    </source>
</evidence>
<dbReference type="OMA" id="ITACEKP"/>
<dbReference type="InterPro" id="IPR023267">
    <property type="entry name" value="RCMT"/>
</dbReference>
<evidence type="ECO:0000256" key="11">
    <source>
        <dbReference type="SAM" id="MobiDB-lite"/>
    </source>
</evidence>
<evidence type="ECO:0000313" key="14">
    <source>
        <dbReference type="Proteomes" id="UP000070444"/>
    </source>
</evidence>
<feature type="region of interest" description="Disordered" evidence="11">
    <location>
        <begin position="479"/>
        <end position="499"/>
    </location>
</feature>
<feature type="binding site" evidence="10">
    <location>
        <position position="347"/>
    </location>
    <ligand>
        <name>S-adenosyl-L-methionine</name>
        <dbReference type="ChEBI" id="CHEBI:59789"/>
    </ligand>
</feature>
<dbReference type="Gene3D" id="3.30.70.1170">
    <property type="entry name" value="Sun protein, domain 3"/>
    <property type="match status" value="1"/>
</dbReference>
<proteinExistence type="inferred from homology"/>
<dbReference type="STRING" id="796925.A0A137NW67"/>
<evidence type="ECO:0000256" key="3">
    <source>
        <dbReference type="ARBA" id="ARBA00022517"/>
    </source>
</evidence>
<dbReference type="PANTHER" id="PTHR22807:SF30">
    <property type="entry name" value="28S RRNA (CYTOSINE(4447)-C(5))-METHYLTRANSFERASE-RELATED"/>
    <property type="match status" value="1"/>
</dbReference>
<dbReference type="Gene3D" id="3.40.50.150">
    <property type="entry name" value="Vaccinia Virus protein VP39"/>
    <property type="match status" value="1"/>
</dbReference>
<sequence>MYMVREKVKKAKKDSKKKQDDDNEESEDDLFELDEAEITKMDKPLAKGNEETAGFDDENAEWLKPKGSLFDDEDEEELPRDAKLAEEELQEAQNQVPEIPEEQKFHLPSEEEKAHEVENPLDLKLVNQRMQEIVRVLANFKHLRATDRSRSEYIDQLIDDISQYYGYSRYLAEKLFHLFPVHQALEFFEANEVPRPITLRTNTLKTRRRDLAQALISRGINLDPLGEWTSVGLQVFDSTVPVGATPEYLAGHYMLQAASSMLPVMALDPKENEQVLDMCSAPGGKTTYIAALLKNTGLVYANDSNKDRTKSLLANIHRMGVKNAVVCNYDGRKFPEVKGGFNRVLLDAPCSGTGVISKDPSVKAKKSADDFIMLSSLQKELILSAIDSVDARGPNGGVIVYSTCSVTVEENEAVVNYALQKRPNVKLVDSGLTFGVDGFTRYQDKQFHPTLNLTKRYYPHTHNMDGFYVAKLKKIGLSDTGSEASTSKNGQKRKFNGKK</sequence>
<evidence type="ECO:0000256" key="7">
    <source>
        <dbReference type="ARBA" id="ARBA00022884"/>
    </source>
</evidence>
<dbReference type="InterPro" id="IPR049560">
    <property type="entry name" value="MeTrfase_RsmB-F_NOP2_cat"/>
</dbReference>
<dbReference type="AlphaFoldDB" id="A0A137NW67"/>
<dbReference type="Pfam" id="PF01189">
    <property type="entry name" value="Methyltr_RsmB-F"/>
    <property type="match status" value="1"/>
</dbReference>
<dbReference type="GO" id="GO:0005730">
    <property type="term" value="C:nucleolus"/>
    <property type="evidence" value="ECO:0007669"/>
    <property type="project" value="UniProtKB-SubCell"/>
</dbReference>
<gene>
    <name evidence="13" type="ORF">CONCODRAFT_76279</name>
</gene>
<feature type="region of interest" description="Disordered" evidence="11">
    <location>
        <begin position="1"/>
        <end position="79"/>
    </location>
</feature>
<dbReference type="SUPFAM" id="SSF53335">
    <property type="entry name" value="S-adenosyl-L-methionine-dependent methyltransferases"/>
    <property type="match status" value="1"/>
</dbReference>
<evidence type="ECO:0000256" key="5">
    <source>
        <dbReference type="ARBA" id="ARBA00022679"/>
    </source>
</evidence>
<dbReference type="EMBL" id="KQ964664">
    <property type="protein sequence ID" value="KXN67053.1"/>
    <property type="molecule type" value="Genomic_DNA"/>
</dbReference>
<evidence type="ECO:0000256" key="10">
    <source>
        <dbReference type="PROSITE-ProRule" id="PRU01023"/>
    </source>
</evidence>
<dbReference type="GO" id="GO:0070475">
    <property type="term" value="P:rRNA base methylation"/>
    <property type="evidence" value="ECO:0007669"/>
    <property type="project" value="EnsemblFungi"/>
</dbReference>
<dbReference type="InterPro" id="IPR011023">
    <property type="entry name" value="Nop2p"/>
</dbReference>
<feature type="binding site" evidence="10">
    <location>
        <position position="330"/>
    </location>
    <ligand>
        <name>S-adenosyl-L-methionine</name>
        <dbReference type="ChEBI" id="CHEBI:59789"/>
    </ligand>
</feature>
<reference evidence="13 14" key="1">
    <citation type="journal article" date="2015" name="Genome Biol. Evol.">
        <title>Phylogenomic analyses indicate that early fungi evolved digesting cell walls of algal ancestors of land plants.</title>
        <authorList>
            <person name="Chang Y."/>
            <person name="Wang S."/>
            <person name="Sekimoto S."/>
            <person name="Aerts A.L."/>
            <person name="Choi C."/>
            <person name="Clum A."/>
            <person name="LaButti K.M."/>
            <person name="Lindquist E.A."/>
            <person name="Yee Ngan C."/>
            <person name="Ohm R.A."/>
            <person name="Salamov A.A."/>
            <person name="Grigoriev I.V."/>
            <person name="Spatafora J.W."/>
            <person name="Berbee M.L."/>
        </authorList>
    </citation>
    <scope>NUCLEOTIDE SEQUENCE [LARGE SCALE GENOMIC DNA]</scope>
    <source>
        <strain evidence="13 14">NRRL 28638</strain>
    </source>
</reference>
<dbReference type="PRINTS" id="PR02012">
    <property type="entry name" value="RCMTNOP2"/>
</dbReference>
<evidence type="ECO:0000256" key="6">
    <source>
        <dbReference type="ARBA" id="ARBA00022691"/>
    </source>
</evidence>
<feature type="domain" description="SAM-dependent MTase RsmB/NOP-type" evidence="12">
    <location>
        <begin position="187"/>
        <end position="475"/>
    </location>
</feature>
<evidence type="ECO:0000256" key="8">
    <source>
        <dbReference type="ARBA" id="ARBA00023242"/>
    </source>
</evidence>